<organism evidence="2 3">
    <name type="scientific">Rhodotorula mucilaginosa</name>
    <name type="common">Yeast</name>
    <name type="synonym">Rhodotorula rubra</name>
    <dbReference type="NCBI Taxonomy" id="5537"/>
    <lineage>
        <taxon>Eukaryota</taxon>
        <taxon>Fungi</taxon>
        <taxon>Dikarya</taxon>
        <taxon>Basidiomycota</taxon>
        <taxon>Pucciniomycotina</taxon>
        <taxon>Microbotryomycetes</taxon>
        <taxon>Sporidiobolales</taxon>
        <taxon>Sporidiobolaceae</taxon>
        <taxon>Rhodotorula</taxon>
    </lineage>
</organism>
<reference evidence="2 3" key="1">
    <citation type="submission" date="2020-11" db="EMBL/GenBank/DDBJ databases">
        <title>Kefir isolates.</title>
        <authorList>
            <person name="Marcisauskas S."/>
            <person name="Kim Y."/>
            <person name="Blasche S."/>
        </authorList>
    </citation>
    <scope>NUCLEOTIDE SEQUENCE [LARGE SCALE GENOMIC DNA]</scope>
    <source>
        <strain evidence="2 3">KR</strain>
    </source>
</reference>
<accession>A0A9P6W7S3</accession>
<feature type="region of interest" description="Disordered" evidence="1">
    <location>
        <begin position="29"/>
        <end position="62"/>
    </location>
</feature>
<name>A0A9P6W7S3_RHOMI</name>
<comment type="caution">
    <text evidence="2">The sequence shown here is derived from an EMBL/GenBank/DDBJ whole genome shotgun (WGS) entry which is preliminary data.</text>
</comment>
<dbReference type="EMBL" id="PUHQ01000010">
    <property type="protein sequence ID" value="KAG0665189.1"/>
    <property type="molecule type" value="Genomic_DNA"/>
</dbReference>
<evidence type="ECO:0000313" key="2">
    <source>
        <dbReference type="EMBL" id="KAG0665189.1"/>
    </source>
</evidence>
<dbReference type="AlphaFoldDB" id="A0A9P6W7S3"/>
<feature type="compositionally biased region" description="Low complexity" evidence="1">
    <location>
        <begin position="29"/>
        <end position="43"/>
    </location>
</feature>
<proteinExistence type="predicted"/>
<gene>
    <name evidence="2" type="ORF">C6P46_000286</name>
</gene>
<protein>
    <submittedName>
        <fullName evidence="2">Uncharacterized protein</fullName>
    </submittedName>
</protein>
<keyword evidence="3" id="KW-1185">Reference proteome</keyword>
<evidence type="ECO:0000256" key="1">
    <source>
        <dbReference type="SAM" id="MobiDB-lite"/>
    </source>
</evidence>
<dbReference type="Proteomes" id="UP000777482">
    <property type="component" value="Unassembled WGS sequence"/>
</dbReference>
<evidence type="ECO:0000313" key="3">
    <source>
        <dbReference type="Proteomes" id="UP000777482"/>
    </source>
</evidence>
<sequence length="108" mass="11877">MVDGKSTVYKLSPRLPPVRVAGKLSTLRSFSPSSSLKSPSQRSGRWQESQTRQKRKGLQSWEGKLEQRLKPFGAVVRAEKVQIGGEVSSGVDDINRVEVEAPTLHACS</sequence>